<evidence type="ECO:0000256" key="3">
    <source>
        <dbReference type="ARBA" id="ARBA00022692"/>
    </source>
</evidence>
<dbReference type="PANTHER" id="PTHR32196">
    <property type="entry name" value="ABC TRANSPORTER PERMEASE PROTEIN YPHD-RELATED-RELATED"/>
    <property type="match status" value="1"/>
</dbReference>
<feature type="transmembrane region" description="Helical" evidence="6">
    <location>
        <begin position="86"/>
        <end position="105"/>
    </location>
</feature>
<keyword evidence="2" id="KW-1003">Cell membrane</keyword>
<comment type="caution">
    <text evidence="7">The sequence shown here is derived from an EMBL/GenBank/DDBJ whole genome shotgun (WGS) entry which is preliminary data.</text>
</comment>
<feature type="transmembrane region" description="Helical" evidence="6">
    <location>
        <begin position="259"/>
        <end position="279"/>
    </location>
</feature>
<evidence type="ECO:0000256" key="1">
    <source>
        <dbReference type="ARBA" id="ARBA00004651"/>
    </source>
</evidence>
<evidence type="ECO:0000256" key="2">
    <source>
        <dbReference type="ARBA" id="ARBA00022475"/>
    </source>
</evidence>
<comment type="subcellular location">
    <subcellularLocation>
        <location evidence="1">Cell membrane</location>
        <topology evidence="1">Multi-pass membrane protein</topology>
    </subcellularLocation>
</comment>
<feature type="transmembrane region" description="Helical" evidence="6">
    <location>
        <begin position="125"/>
        <end position="143"/>
    </location>
</feature>
<feature type="transmembrane region" description="Helical" evidence="6">
    <location>
        <begin position="57"/>
        <end position="79"/>
    </location>
</feature>
<feature type="transmembrane region" description="Helical" evidence="6">
    <location>
        <begin position="12"/>
        <end position="28"/>
    </location>
</feature>
<dbReference type="EMBL" id="JANKAS010000005">
    <property type="protein sequence ID" value="MCR1898730.1"/>
    <property type="molecule type" value="Genomic_DNA"/>
</dbReference>
<dbReference type="CDD" id="cd06574">
    <property type="entry name" value="TM_PBP1_branched-chain-AA_like"/>
    <property type="match status" value="1"/>
</dbReference>
<dbReference type="Pfam" id="PF02653">
    <property type="entry name" value="BPD_transp_2"/>
    <property type="match status" value="1"/>
</dbReference>
<protein>
    <submittedName>
        <fullName evidence="7">ABC transporter permease</fullName>
    </submittedName>
</protein>
<evidence type="ECO:0000313" key="8">
    <source>
        <dbReference type="Proteomes" id="UP001205748"/>
    </source>
</evidence>
<feature type="transmembrane region" description="Helical" evidence="6">
    <location>
        <begin position="199"/>
        <end position="216"/>
    </location>
</feature>
<reference evidence="7" key="1">
    <citation type="submission" date="2022-07" db="EMBL/GenBank/DDBJ databases">
        <title>Enhanced cultured diversity of the mouse gut microbiota enables custom-made synthetic communities.</title>
        <authorList>
            <person name="Afrizal A."/>
        </authorList>
    </citation>
    <scope>NUCLEOTIDE SEQUENCE</scope>
    <source>
        <strain evidence="7">DSM 28593</strain>
    </source>
</reference>
<dbReference type="GO" id="GO:0022857">
    <property type="term" value="F:transmembrane transporter activity"/>
    <property type="evidence" value="ECO:0007669"/>
    <property type="project" value="InterPro"/>
</dbReference>
<dbReference type="InterPro" id="IPR001851">
    <property type="entry name" value="ABC_transp_permease"/>
</dbReference>
<organism evidence="7 8">
    <name type="scientific">Irregularibacter muris</name>
    <dbReference type="NCBI Taxonomy" id="1796619"/>
    <lineage>
        <taxon>Bacteria</taxon>
        <taxon>Bacillati</taxon>
        <taxon>Bacillota</taxon>
        <taxon>Clostridia</taxon>
        <taxon>Eubacteriales</taxon>
        <taxon>Eubacteriaceae</taxon>
        <taxon>Irregularibacter</taxon>
    </lineage>
</organism>
<gene>
    <name evidence="7" type="ORF">NSA47_06955</name>
</gene>
<accession>A0AAE3HFX2</accession>
<evidence type="ECO:0000256" key="4">
    <source>
        <dbReference type="ARBA" id="ARBA00022989"/>
    </source>
</evidence>
<keyword evidence="4 6" id="KW-1133">Transmembrane helix</keyword>
<dbReference type="AlphaFoldDB" id="A0AAE3HFX2"/>
<feature type="transmembrane region" description="Helical" evidence="6">
    <location>
        <begin position="173"/>
        <end position="193"/>
    </location>
</feature>
<name>A0AAE3HFX2_9FIRM</name>
<keyword evidence="5 6" id="KW-0472">Membrane</keyword>
<sequence length="297" mass="31464">MGAIGNIIEQGLLYGIMVLGVYITYRLLDFPDLSVDGTFPLGASITATAMAFGVNPWIATLLALIGGMLAGLITGLLHVKLKITNLLSGILVMTGIYSINLRIMGKANVALFQFETIFDGKIHPLIILSMLAIVIKIILDLFFKTRLGFLVNAVGDNPILVTSLGIDKGRIKCLGLMISNGLVALSGSAVAQHQGFSDVGMGGGIIVMGLASIIIGEMVFKKISLMVPTTMVLLGSILYKGSTALALRLKLPSTDLKLITSVIVVMILSVYGKGIALPWKKVEKRRGGSIVAHSKSI</sequence>
<feature type="transmembrane region" description="Helical" evidence="6">
    <location>
        <begin position="223"/>
        <end position="239"/>
    </location>
</feature>
<evidence type="ECO:0000256" key="6">
    <source>
        <dbReference type="SAM" id="Phobius"/>
    </source>
</evidence>
<evidence type="ECO:0000256" key="5">
    <source>
        <dbReference type="ARBA" id="ARBA00023136"/>
    </source>
</evidence>
<dbReference type="GO" id="GO:0005886">
    <property type="term" value="C:plasma membrane"/>
    <property type="evidence" value="ECO:0007669"/>
    <property type="project" value="UniProtKB-SubCell"/>
</dbReference>
<dbReference type="Proteomes" id="UP001205748">
    <property type="component" value="Unassembled WGS sequence"/>
</dbReference>
<dbReference type="PANTHER" id="PTHR32196:SF69">
    <property type="entry name" value="BRANCHED-CHAIN AMINO ACID TRANSPORT SYSTEM, PERMEASE PROTEIN"/>
    <property type="match status" value="1"/>
</dbReference>
<keyword evidence="3 6" id="KW-0812">Transmembrane</keyword>
<dbReference type="RefSeq" id="WP_257530374.1">
    <property type="nucleotide sequence ID" value="NZ_JANKAS010000005.1"/>
</dbReference>
<evidence type="ECO:0000313" key="7">
    <source>
        <dbReference type="EMBL" id="MCR1898730.1"/>
    </source>
</evidence>
<proteinExistence type="predicted"/>
<keyword evidence="8" id="KW-1185">Reference proteome</keyword>